<reference evidence="2 3" key="1">
    <citation type="journal article" date="2015" name="Nature">
        <title>rRNA introns, odd ribosomes, and small enigmatic genomes across a large radiation of phyla.</title>
        <authorList>
            <person name="Brown C.T."/>
            <person name="Hug L.A."/>
            <person name="Thomas B.C."/>
            <person name="Sharon I."/>
            <person name="Castelle C.J."/>
            <person name="Singh A."/>
            <person name="Wilkins M.J."/>
            <person name="Williams K.H."/>
            <person name="Banfield J.F."/>
        </authorList>
    </citation>
    <scope>NUCLEOTIDE SEQUENCE [LARGE SCALE GENOMIC DNA]</scope>
</reference>
<dbReference type="Gene3D" id="3.40.50.1010">
    <property type="entry name" value="5'-nuclease"/>
    <property type="match status" value="1"/>
</dbReference>
<dbReference type="Proteomes" id="UP000033907">
    <property type="component" value="Unassembled WGS sequence"/>
</dbReference>
<dbReference type="InterPro" id="IPR021139">
    <property type="entry name" value="NYN"/>
</dbReference>
<proteinExistence type="predicted"/>
<dbReference type="GO" id="GO:0004540">
    <property type="term" value="F:RNA nuclease activity"/>
    <property type="evidence" value="ECO:0007669"/>
    <property type="project" value="InterPro"/>
</dbReference>
<comment type="caution">
    <text evidence="2">The sequence shown here is derived from an EMBL/GenBank/DDBJ whole genome shotgun (WGS) entry which is preliminary data.</text>
</comment>
<accession>A0A0G1HKV1</accession>
<sequence length="195" mass="23098">MFKPKTERIEKLAKLFPEIILSMEKIFNGPTNIYIDWSNVIHWQDKLRWNFDLKRMKQFFDSFDTMRSIKIYTGTLEGNRQSEDFIPELKAMGYDVSTKPVKLMKMFIDVSSIPKDSPVILKSFIKKSLLSKLDIATIEYLNNKLEAFNKQGILYIEEPKCNFDVEMGRDMLRDFDNDGVENYILWCFRHTHMAV</sequence>
<evidence type="ECO:0000313" key="2">
    <source>
        <dbReference type="EMBL" id="KKT11509.1"/>
    </source>
</evidence>
<name>A0A0G1HKV1_9BACT</name>
<evidence type="ECO:0000259" key="1">
    <source>
        <dbReference type="Pfam" id="PF01936"/>
    </source>
</evidence>
<dbReference type="Pfam" id="PF01936">
    <property type="entry name" value="NYN"/>
    <property type="match status" value="1"/>
</dbReference>
<gene>
    <name evidence="2" type="ORF">UV91_C0005G0057</name>
</gene>
<organism evidence="2 3">
    <name type="scientific">Candidatus Nomurabacteria bacterium GW2011_GWF2_43_24</name>
    <dbReference type="NCBI Taxonomy" id="1618778"/>
    <lineage>
        <taxon>Bacteria</taxon>
        <taxon>Candidatus Nomuraibacteriota</taxon>
    </lineage>
</organism>
<evidence type="ECO:0000313" key="3">
    <source>
        <dbReference type="Proteomes" id="UP000033907"/>
    </source>
</evidence>
<protein>
    <recommendedName>
        <fullName evidence="1">NYN domain-containing protein</fullName>
    </recommendedName>
</protein>
<dbReference type="EMBL" id="LCGH01000005">
    <property type="protein sequence ID" value="KKT11509.1"/>
    <property type="molecule type" value="Genomic_DNA"/>
</dbReference>
<dbReference type="AlphaFoldDB" id="A0A0G1HKV1"/>
<feature type="domain" description="NYN" evidence="1">
    <location>
        <begin position="31"/>
        <end position="102"/>
    </location>
</feature>